<comment type="caution">
    <text evidence="2">The sequence shown here is derived from an EMBL/GenBank/DDBJ whole genome shotgun (WGS) entry which is preliminary data.</text>
</comment>
<proteinExistence type="predicted"/>
<evidence type="ECO:0000313" key="3">
    <source>
        <dbReference type="Proteomes" id="UP000461234"/>
    </source>
</evidence>
<protein>
    <submittedName>
        <fullName evidence="2">Uncharacterized protein</fullName>
    </submittedName>
</protein>
<gene>
    <name evidence="1" type="ORF">F2P40_18000</name>
    <name evidence="2" type="ORF">F4T87_17945</name>
</gene>
<name>A0A646LVS1_ACIBA</name>
<organism evidence="2">
    <name type="scientific">Acinetobacter baumannii</name>
    <dbReference type="NCBI Taxonomy" id="470"/>
    <lineage>
        <taxon>Bacteria</taxon>
        <taxon>Pseudomonadati</taxon>
        <taxon>Pseudomonadota</taxon>
        <taxon>Gammaproteobacteria</taxon>
        <taxon>Moraxellales</taxon>
        <taxon>Moraxellaceae</taxon>
        <taxon>Acinetobacter</taxon>
        <taxon>Acinetobacter calcoaceticus/baumannii complex</taxon>
    </lineage>
</organism>
<reference evidence="2" key="1">
    <citation type="submission" date="2019-09" db="EMBL/GenBank/DDBJ databases">
        <title>Distinct mechanisms of dissemination of NDM-1 metallo-beta-betalactamase in Acinetobacter species spp. in Argentina.</title>
        <authorList>
            <person name="Maria R.S."/>
            <person name="Adams M.D."/>
        </authorList>
    </citation>
    <scope>NUCLEOTIDE SEQUENCE</scope>
    <source>
        <strain evidence="2">AMA3</strain>
    </source>
</reference>
<dbReference type="EMBL" id="WIOC01000032">
    <property type="protein sequence ID" value="MQR51190.1"/>
    <property type="molecule type" value="Genomic_DNA"/>
</dbReference>
<evidence type="ECO:0000313" key="1">
    <source>
        <dbReference type="EMBL" id="MQR51190.1"/>
    </source>
</evidence>
<sequence length="119" mass="13922">MEKTNFIDEYDLLFREMGKQQILSKIDENFSFDLILEKIKNEKNTKVIEVLNCFIEQTFKYLDLNELQYGYGYLIGFLNSSKDNLVLTSDEFNELGRIGKCCYLAATARINHEKNLTSI</sequence>
<reference evidence="1 3" key="2">
    <citation type="submission" date="2019-10" db="EMBL/GenBank/DDBJ databases">
        <title>Genetic environment of the oxa23 gene and comparative analysis of carbapenem resistant Acinetobacter baumannii isolates belonging to global clone 1, lineage 2 recovered in a burns hospital outbreak in 2012-2013.</title>
        <authorList>
            <person name="Douraghi M."/>
            <person name="Aris P."/>
            <person name="Kenyon J."/>
            <person name="Hamidian M."/>
        </authorList>
    </citation>
    <scope>NUCLEOTIDE SEQUENCE [LARGE SCALE GENOMIC DNA]</scope>
    <source>
        <strain evidence="1 3">ABS103</strain>
    </source>
</reference>
<accession>A0A646LVS1</accession>
<dbReference type="EMBL" id="VYTF01000031">
    <property type="protein sequence ID" value="MQZ28873.1"/>
    <property type="molecule type" value="Genomic_DNA"/>
</dbReference>
<evidence type="ECO:0000313" key="2">
    <source>
        <dbReference type="EMBL" id="MQZ28873.1"/>
    </source>
</evidence>
<dbReference type="RefSeq" id="WP_000416120.1">
    <property type="nucleotide sequence ID" value="NZ_CP169873.1"/>
</dbReference>
<dbReference type="Proteomes" id="UP000461234">
    <property type="component" value="Unassembled WGS sequence"/>
</dbReference>
<dbReference type="AlphaFoldDB" id="A0A646LVS1"/>